<dbReference type="Proteomes" id="UP000004038">
    <property type="component" value="Unassembled WGS sequence"/>
</dbReference>
<dbReference type="PANTHER" id="PTHR44688:SF16">
    <property type="entry name" value="DNA-BINDING TRANSCRIPTIONAL ACTIVATOR DEVR_DOSR"/>
    <property type="match status" value="1"/>
</dbReference>
<dbReference type="PANTHER" id="PTHR44688">
    <property type="entry name" value="DNA-BINDING TRANSCRIPTIONAL ACTIVATOR DEVR_DOSR"/>
    <property type="match status" value="1"/>
</dbReference>
<evidence type="ECO:0000259" key="7">
    <source>
        <dbReference type="PROSITE" id="PS50043"/>
    </source>
</evidence>
<dbReference type="InterPro" id="IPR001789">
    <property type="entry name" value="Sig_transdc_resp-reg_receiver"/>
</dbReference>
<dbReference type="PROSITE" id="PS50110">
    <property type="entry name" value="RESPONSE_REGULATORY"/>
    <property type="match status" value="1"/>
</dbReference>
<keyword evidence="1 6" id="KW-0597">Phosphoprotein</keyword>
<evidence type="ECO:0000256" key="2">
    <source>
        <dbReference type="ARBA" id="ARBA00023012"/>
    </source>
</evidence>
<dbReference type="Gene3D" id="1.10.10.10">
    <property type="entry name" value="Winged helix-like DNA-binding domain superfamily/Winged helix DNA-binding domain"/>
    <property type="match status" value="1"/>
</dbReference>
<sequence length="210" mass="23359">MQSANKGTVFVVDDDDAVRDGIAQLLLSEDYEVRTFSSAAEFLGERKSRRPSCILLDVRLPGIDGMELQARLKEEGRSVSIVFMTGYGTIPMSVQAIKDGASEFLTKPVDEEKLFKAVDEALAEDQARLSKNKDLDDLRSRLRQLTPRELEAMRYAIGGLMNKQLAGALGTSEITAKVHKRRVMEKMGARTIVQLVHFADVLGVEVIPYR</sequence>
<evidence type="ECO:0000256" key="1">
    <source>
        <dbReference type="ARBA" id="ARBA00022553"/>
    </source>
</evidence>
<evidence type="ECO:0000313" key="9">
    <source>
        <dbReference type="EMBL" id="EHK76493.1"/>
    </source>
</evidence>
<reference evidence="9 10" key="1">
    <citation type="journal article" date="2012" name="J. Bacteriol.">
        <title>Draft Genome Sequence of Sinorhizobium meliloti CCNWSX0020, a Nitrogen-Fixing Symbiont with Copper Tolerance Capability Isolated from Lead-Zinc Mine Tailings.</title>
        <authorList>
            <person name="Li Z."/>
            <person name="Ma Z."/>
            <person name="Hao X."/>
            <person name="Wei G."/>
        </authorList>
    </citation>
    <scope>NUCLEOTIDE SEQUENCE [LARGE SCALE GENOMIC DNA]</scope>
    <source>
        <strain evidence="9 10">CCNWSX0020</strain>
    </source>
</reference>
<dbReference type="SMART" id="SM00448">
    <property type="entry name" value="REC"/>
    <property type="match status" value="1"/>
</dbReference>
<evidence type="ECO:0000256" key="5">
    <source>
        <dbReference type="ARBA" id="ARBA00023163"/>
    </source>
</evidence>
<gene>
    <name evidence="9" type="ORF">SM0020_18132</name>
</gene>
<keyword evidence="3" id="KW-0805">Transcription regulation</keyword>
<accession>H0G2D6</accession>
<dbReference type="PRINTS" id="PR00038">
    <property type="entry name" value="HTHLUXR"/>
</dbReference>
<dbReference type="CDD" id="cd06170">
    <property type="entry name" value="LuxR_C_like"/>
    <property type="match status" value="1"/>
</dbReference>
<dbReference type="InterPro" id="IPR000792">
    <property type="entry name" value="Tscrpt_reg_LuxR_C"/>
</dbReference>
<feature type="modified residue" description="4-aspartylphosphate" evidence="6">
    <location>
        <position position="57"/>
    </location>
</feature>
<organism evidence="9 10">
    <name type="scientific">Sinorhizobium meliloti CCNWSX0020</name>
    <dbReference type="NCBI Taxonomy" id="1107881"/>
    <lineage>
        <taxon>Bacteria</taxon>
        <taxon>Pseudomonadati</taxon>
        <taxon>Pseudomonadota</taxon>
        <taxon>Alphaproteobacteria</taxon>
        <taxon>Hyphomicrobiales</taxon>
        <taxon>Rhizobiaceae</taxon>
        <taxon>Sinorhizobium/Ensifer group</taxon>
        <taxon>Sinorhizobium</taxon>
    </lineage>
</organism>
<dbReference type="SMART" id="SM00421">
    <property type="entry name" value="HTH_LUXR"/>
    <property type="match status" value="1"/>
</dbReference>
<dbReference type="GO" id="GO:0003677">
    <property type="term" value="F:DNA binding"/>
    <property type="evidence" value="ECO:0007669"/>
    <property type="project" value="UniProtKB-KW"/>
</dbReference>
<dbReference type="RefSeq" id="WP_003530820.1">
    <property type="nucleotide sequence ID" value="NZ_AGVV01000036.1"/>
</dbReference>
<dbReference type="PROSITE" id="PS50043">
    <property type="entry name" value="HTH_LUXR_2"/>
    <property type="match status" value="1"/>
</dbReference>
<dbReference type="Pfam" id="PF00196">
    <property type="entry name" value="GerE"/>
    <property type="match status" value="1"/>
</dbReference>
<protein>
    <submittedName>
        <fullName evidence="9">Alkaline phosphatase synthesis transcriptional regulatory protein PhoP</fullName>
    </submittedName>
</protein>
<keyword evidence="4" id="KW-0238">DNA-binding</keyword>
<dbReference type="Gene3D" id="3.40.50.2300">
    <property type="match status" value="1"/>
</dbReference>
<evidence type="ECO:0000313" key="10">
    <source>
        <dbReference type="Proteomes" id="UP000004038"/>
    </source>
</evidence>
<evidence type="ECO:0000259" key="8">
    <source>
        <dbReference type="PROSITE" id="PS50110"/>
    </source>
</evidence>
<proteinExistence type="predicted"/>
<dbReference type="EMBL" id="AGVV01000036">
    <property type="protein sequence ID" value="EHK76493.1"/>
    <property type="molecule type" value="Genomic_DNA"/>
</dbReference>
<evidence type="ECO:0000256" key="4">
    <source>
        <dbReference type="ARBA" id="ARBA00023125"/>
    </source>
</evidence>
<dbReference type="SUPFAM" id="SSF52172">
    <property type="entry name" value="CheY-like"/>
    <property type="match status" value="1"/>
</dbReference>
<dbReference type="FunFam" id="3.40.50.2300:FF:000018">
    <property type="entry name" value="DNA-binding transcriptional regulator NtrC"/>
    <property type="match status" value="1"/>
</dbReference>
<dbReference type="PATRIC" id="fig|1107881.3.peg.3690"/>
<keyword evidence="2" id="KW-0902">Two-component regulatory system</keyword>
<name>H0G2D6_RHIML</name>
<dbReference type="GO" id="GO:0006355">
    <property type="term" value="P:regulation of DNA-templated transcription"/>
    <property type="evidence" value="ECO:0007669"/>
    <property type="project" value="InterPro"/>
</dbReference>
<dbReference type="InterPro" id="IPR036388">
    <property type="entry name" value="WH-like_DNA-bd_sf"/>
</dbReference>
<feature type="domain" description="HTH luxR-type" evidence="7">
    <location>
        <begin position="138"/>
        <end position="203"/>
    </location>
</feature>
<dbReference type="InterPro" id="IPR011006">
    <property type="entry name" value="CheY-like_superfamily"/>
</dbReference>
<dbReference type="Pfam" id="PF00072">
    <property type="entry name" value="Response_reg"/>
    <property type="match status" value="1"/>
</dbReference>
<evidence type="ECO:0000256" key="6">
    <source>
        <dbReference type="PROSITE-ProRule" id="PRU00169"/>
    </source>
</evidence>
<evidence type="ECO:0000256" key="3">
    <source>
        <dbReference type="ARBA" id="ARBA00023015"/>
    </source>
</evidence>
<dbReference type="AlphaFoldDB" id="H0G2D6"/>
<keyword evidence="5" id="KW-0804">Transcription</keyword>
<feature type="domain" description="Response regulatory" evidence="8">
    <location>
        <begin position="8"/>
        <end position="122"/>
    </location>
</feature>
<dbReference type="GO" id="GO:0000160">
    <property type="term" value="P:phosphorelay signal transduction system"/>
    <property type="evidence" value="ECO:0007669"/>
    <property type="project" value="UniProtKB-KW"/>
</dbReference>